<reference evidence="1 2" key="1">
    <citation type="submission" date="2016-10" db="EMBL/GenBank/DDBJ databases">
        <authorList>
            <person name="de Groot N.N."/>
        </authorList>
    </citation>
    <scope>NUCLEOTIDE SEQUENCE [LARGE SCALE GENOMIC DNA]</scope>
    <source>
        <strain evidence="1 2">DSM 15283</strain>
    </source>
</reference>
<protein>
    <submittedName>
        <fullName evidence="1">Acyl-CoA thioesterase FadM</fullName>
    </submittedName>
</protein>
<dbReference type="AlphaFoldDB" id="A0A1I4JRS0"/>
<sequence>MDGTTGGHPHFEHEIRVTWGDCDPAKIAYTARIPWFALDAINAWWETHLGGDGWFQMELDRNVGTPFVHMSLDFSAPITPRHRLICQVDPIDLGNSSIRFRVLGRQDGVLCFSGEFVCVFIVADSFSKQPVPSDIRTIVEPLLRPVGA</sequence>
<dbReference type="STRING" id="254406.SAMN04488042_1011126"/>
<gene>
    <name evidence="1" type="ORF">SAMN04488042_1011126</name>
</gene>
<organism evidence="1 2">
    <name type="scientific">Shimia aestuarii</name>
    <dbReference type="NCBI Taxonomy" id="254406"/>
    <lineage>
        <taxon>Bacteria</taxon>
        <taxon>Pseudomonadati</taxon>
        <taxon>Pseudomonadota</taxon>
        <taxon>Alphaproteobacteria</taxon>
        <taxon>Rhodobacterales</taxon>
        <taxon>Roseobacteraceae</taxon>
    </lineage>
</organism>
<evidence type="ECO:0000313" key="1">
    <source>
        <dbReference type="EMBL" id="SFL68816.1"/>
    </source>
</evidence>
<proteinExistence type="predicted"/>
<dbReference type="EMBL" id="FOTQ01000001">
    <property type="protein sequence ID" value="SFL68816.1"/>
    <property type="molecule type" value="Genomic_DNA"/>
</dbReference>
<dbReference type="Proteomes" id="UP000199144">
    <property type="component" value="Unassembled WGS sequence"/>
</dbReference>
<evidence type="ECO:0000313" key="2">
    <source>
        <dbReference type="Proteomes" id="UP000199144"/>
    </source>
</evidence>
<dbReference type="Gene3D" id="3.10.129.10">
    <property type="entry name" value="Hotdog Thioesterase"/>
    <property type="match status" value="1"/>
</dbReference>
<keyword evidence="2" id="KW-1185">Reference proteome</keyword>
<dbReference type="RefSeq" id="WP_093091652.1">
    <property type="nucleotide sequence ID" value="NZ_FOTQ01000001.1"/>
</dbReference>
<dbReference type="Pfam" id="PF13279">
    <property type="entry name" value="4HBT_2"/>
    <property type="match status" value="1"/>
</dbReference>
<name>A0A1I4JRS0_9RHOB</name>
<dbReference type="SUPFAM" id="SSF54637">
    <property type="entry name" value="Thioesterase/thiol ester dehydrase-isomerase"/>
    <property type="match status" value="1"/>
</dbReference>
<dbReference type="OrthoDB" id="7204167at2"/>
<dbReference type="CDD" id="cd00586">
    <property type="entry name" value="4HBT"/>
    <property type="match status" value="1"/>
</dbReference>
<accession>A0A1I4JRS0</accession>
<dbReference type="InterPro" id="IPR029069">
    <property type="entry name" value="HotDog_dom_sf"/>
</dbReference>